<evidence type="ECO:0000256" key="6">
    <source>
        <dbReference type="ARBA" id="ARBA00023136"/>
    </source>
</evidence>
<accession>A0A380NMS2</accession>
<feature type="domain" description="YetF C-terminal" evidence="8">
    <location>
        <begin position="84"/>
        <end position="199"/>
    </location>
</feature>
<dbReference type="Proteomes" id="UP000255367">
    <property type="component" value="Unassembled WGS sequence"/>
</dbReference>
<evidence type="ECO:0000256" key="1">
    <source>
        <dbReference type="ARBA" id="ARBA00004651"/>
    </source>
</evidence>
<comment type="similarity">
    <text evidence="2">Belongs to the UPF0702 family.</text>
</comment>
<keyword evidence="6 7" id="KW-0472">Membrane</keyword>
<dbReference type="InterPro" id="IPR048454">
    <property type="entry name" value="YetF_N"/>
</dbReference>
<dbReference type="OrthoDB" id="9778331at2"/>
<keyword evidence="11" id="KW-1185">Reference proteome</keyword>
<evidence type="ECO:0000256" key="4">
    <source>
        <dbReference type="ARBA" id="ARBA00022692"/>
    </source>
</evidence>
<evidence type="ECO:0000259" key="9">
    <source>
        <dbReference type="Pfam" id="PF20730"/>
    </source>
</evidence>
<comment type="subcellular location">
    <subcellularLocation>
        <location evidence="1">Cell membrane</location>
        <topology evidence="1">Multi-pass membrane protein</topology>
    </subcellularLocation>
</comment>
<keyword evidence="3" id="KW-1003">Cell membrane</keyword>
<keyword evidence="4 7" id="KW-0812">Transmembrane</keyword>
<protein>
    <submittedName>
        <fullName evidence="10">Protein of uncharacterized function (DUF421)</fullName>
    </submittedName>
</protein>
<feature type="transmembrane region" description="Helical" evidence="7">
    <location>
        <begin position="7"/>
        <end position="25"/>
    </location>
</feature>
<sequence>MITGYTLIMIKLILGILCLVFQINLMGKGNLAPNSAIDQVQNYVLGGIIGGVIYNDAIGVLQFLLVLIGWTIVVMALRYLAAYNHYVKRIIDGSPVIVVERGEVQVEDCMRQGVSAGELHLKLRSAGVRQIHEVRRAVLEQNGQLTVVKYGEDTVHYPLIADGQVDENVLSLVEKDRAWLDETVATQGYSISDVYMAELIKDELVITPYVKEGR</sequence>
<dbReference type="PANTHER" id="PTHR34582">
    <property type="entry name" value="UPF0702 TRANSMEMBRANE PROTEIN YCAP"/>
    <property type="match status" value="1"/>
</dbReference>
<proteinExistence type="inferred from homology"/>
<evidence type="ECO:0000256" key="2">
    <source>
        <dbReference type="ARBA" id="ARBA00006448"/>
    </source>
</evidence>
<dbReference type="AlphaFoldDB" id="A0A380NMS2"/>
<dbReference type="Pfam" id="PF04239">
    <property type="entry name" value="DUF421"/>
    <property type="match status" value="1"/>
</dbReference>
<dbReference type="PANTHER" id="PTHR34582:SF6">
    <property type="entry name" value="UPF0702 TRANSMEMBRANE PROTEIN YCAP"/>
    <property type="match status" value="1"/>
</dbReference>
<dbReference type="InterPro" id="IPR023090">
    <property type="entry name" value="UPF0702_alpha/beta_dom_sf"/>
</dbReference>
<organism evidence="10 11">
    <name type="scientific">Veillonella criceti</name>
    <dbReference type="NCBI Taxonomy" id="103891"/>
    <lineage>
        <taxon>Bacteria</taxon>
        <taxon>Bacillati</taxon>
        <taxon>Bacillota</taxon>
        <taxon>Negativicutes</taxon>
        <taxon>Veillonellales</taxon>
        <taxon>Veillonellaceae</taxon>
        <taxon>Veillonella</taxon>
    </lineage>
</organism>
<gene>
    <name evidence="10" type="primary">yetF</name>
    <name evidence="10" type="ORF">NCTC12020_01672</name>
</gene>
<name>A0A380NMS2_9FIRM</name>
<keyword evidence="5 7" id="KW-1133">Transmembrane helix</keyword>
<evidence type="ECO:0000256" key="5">
    <source>
        <dbReference type="ARBA" id="ARBA00022989"/>
    </source>
</evidence>
<feature type="transmembrane region" description="Helical" evidence="7">
    <location>
        <begin position="60"/>
        <end position="81"/>
    </location>
</feature>
<evidence type="ECO:0000259" key="8">
    <source>
        <dbReference type="Pfam" id="PF04239"/>
    </source>
</evidence>
<dbReference type="Gene3D" id="3.30.240.20">
    <property type="entry name" value="bsu07140 like domains"/>
    <property type="match status" value="2"/>
</dbReference>
<dbReference type="RefSeq" id="WP_115310778.1">
    <property type="nucleotide sequence ID" value="NZ_UHIO01000001.1"/>
</dbReference>
<dbReference type="Pfam" id="PF20730">
    <property type="entry name" value="YetF_N"/>
    <property type="match status" value="1"/>
</dbReference>
<evidence type="ECO:0000256" key="7">
    <source>
        <dbReference type="SAM" id="Phobius"/>
    </source>
</evidence>
<feature type="domain" description="YetF-like N-terminal transmembrane" evidence="9">
    <location>
        <begin position="5"/>
        <end position="80"/>
    </location>
</feature>
<dbReference type="GO" id="GO:0005886">
    <property type="term" value="C:plasma membrane"/>
    <property type="evidence" value="ECO:0007669"/>
    <property type="project" value="UniProtKB-SubCell"/>
</dbReference>
<dbReference type="InterPro" id="IPR007353">
    <property type="entry name" value="DUF421"/>
</dbReference>
<evidence type="ECO:0000313" key="11">
    <source>
        <dbReference type="Proteomes" id="UP000255367"/>
    </source>
</evidence>
<dbReference type="EMBL" id="UHIO01000001">
    <property type="protein sequence ID" value="SUP44462.1"/>
    <property type="molecule type" value="Genomic_DNA"/>
</dbReference>
<evidence type="ECO:0000313" key="10">
    <source>
        <dbReference type="EMBL" id="SUP44462.1"/>
    </source>
</evidence>
<evidence type="ECO:0000256" key="3">
    <source>
        <dbReference type="ARBA" id="ARBA00022475"/>
    </source>
</evidence>
<reference evidence="10 11" key="1">
    <citation type="submission" date="2018-06" db="EMBL/GenBank/DDBJ databases">
        <authorList>
            <consortium name="Pathogen Informatics"/>
            <person name="Doyle S."/>
        </authorList>
    </citation>
    <scope>NUCLEOTIDE SEQUENCE [LARGE SCALE GENOMIC DNA]</scope>
    <source>
        <strain evidence="10 11">NCTC12020</strain>
    </source>
</reference>